<comment type="caution">
    <text evidence="2">The sequence shown here is derived from an EMBL/GenBank/DDBJ whole genome shotgun (WGS) entry which is preliminary data.</text>
</comment>
<feature type="compositionally biased region" description="Basic residues" evidence="1">
    <location>
        <begin position="165"/>
        <end position="176"/>
    </location>
</feature>
<accession>A0AAW0RH02</accession>
<dbReference type="EMBL" id="JAAHCF010001027">
    <property type="protein sequence ID" value="KAK8141360.1"/>
    <property type="molecule type" value="Genomic_DNA"/>
</dbReference>
<organism evidence="2 3">
    <name type="scientific">Beauveria asiatica</name>
    <dbReference type="NCBI Taxonomy" id="1069075"/>
    <lineage>
        <taxon>Eukaryota</taxon>
        <taxon>Fungi</taxon>
        <taxon>Dikarya</taxon>
        <taxon>Ascomycota</taxon>
        <taxon>Pezizomycotina</taxon>
        <taxon>Sordariomycetes</taxon>
        <taxon>Hypocreomycetidae</taxon>
        <taxon>Hypocreales</taxon>
        <taxon>Cordycipitaceae</taxon>
        <taxon>Beauveria</taxon>
    </lineage>
</organism>
<feature type="compositionally biased region" description="Gly residues" evidence="1">
    <location>
        <begin position="115"/>
        <end position="128"/>
    </location>
</feature>
<name>A0AAW0RH02_9HYPO</name>
<dbReference type="AlphaFoldDB" id="A0AAW0RH02"/>
<evidence type="ECO:0000313" key="2">
    <source>
        <dbReference type="EMBL" id="KAK8141360.1"/>
    </source>
</evidence>
<sequence length="401" mass="40790">MSTPSFRSLVCSRARPELLKTGHALGNYFREFSTTQSLADNATAPPSGRGNDDSNGRGQGNARERGRAAVSAINTMMRGRGRSVAAPRPDGGAPTAGAGGPKVLDVRSLPRGLTRGRGGFRGSGGGSSTGPAGVNRFAAQGRGGGSGGGRGGFRGRGGAASSRGRGNRGGRGGRRGGRAEDGEKRDGGGRRKGGAPEADPYAVMDEAETAFDTAIRFRQRTPYDPALDVDGLLAHAPAVPTSVAGRRAAILGSLQAMGGGTGDSIGAPNGYLPSAVDGRVQQDGLAFFATPAARGWAEEQIQAKQREGGGDAAATTTTTTTTAFATVGEAVQKVVFEAAVVGAHETPRFATDVHGIVRAQHLRAGSYGPAATAMFEKKLRSLVGEPKPAAVEAERAEEAKA</sequence>
<reference evidence="2 3" key="1">
    <citation type="submission" date="2020-02" db="EMBL/GenBank/DDBJ databases">
        <title>Comparative genomics of the hypocrealean fungal genus Beauvera.</title>
        <authorList>
            <person name="Showalter D.N."/>
            <person name="Bushley K.E."/>
            <person name="Rehner S.A."/>
        </authorList>
    </citation>
    <scope>NUCLEOTIDE SEQUENCE [LARGE SCALE GENOMIC DNA]</scope>
    <source>
        <strain evidence="2 3">ARSEF4384</strain>
    </source>
</reference>
<feature type="compositionally biased region" description="Gly residues" evidence="1">
    <location>
        <begin position="141"/>
        <end position="158"/>
    </location>
</feature>
<feature type="compositionally biased region" description="Basic and acidic residues" evidence="1">
    <location>
        <begin position="177"/>
        <end position="189"/>
    </location>
</feature>
<protein>
    <submittedName>
        <fullName evidence="2">Uncharacterized protein</fullName>
    </submittedName>
</protein>
<feature type="region of interest" description="Disordered" evidence="1">
    <location>
        <begin position="39"/>
        <end position="201"/>
    </location>
</feature>
<evidence type="ECO:0000256" key="1">
    <source>
        <dbReference type="SAM" id="MobiDB-lite"/>
    </source>
</evidence>
<evidence type="ECO:0000313" key="3">
    <source>
        <dbReference type="Proteomes" id="UP001397290"/>
    </source>
</evidence>
<gene>
    <name evidence="2" type="ORF">G3M48_000212</name>
</gene>
<feature type="compositionally biased region" description="Low complexity" evidence="1">
    <location>
        <begin position="85"/>
        <end position="96"/>
    </location>
</feature>
<proteinExistence type="predicted"/>
<dbReference type="Proteomes" id="UP001397290">
    <property type="component" value="Unassembled WGS sequence"/>
</dbReference>
<keyword evidence="3" id="KW-1185">Reference proteome</keyword>